<evidence type="ECO:0000256" key="6">
    <source>
        <dbReference type="ARBA" id="ARBA00023157"/>
    </source>
</evidence>
<evidence type="ECO:0000256" key="4">
    <source>
        <dbReference type="ARBA" id="ARBA00022989"/>
    </source>
</evidence>
<dbReference type="SUPFAM" id="SSF81321">
    <property type="entry name" value="Family A G protein-coupled receptor-like"/>
    <property type="match status" value="1"/>
</dbReference>
<dbReference type="Ensembl" id="ENSNFUT00015054633.1">
    <property type="protein sequence ID" value="ENSNFUP00015052396.1"/>
    <property type="gene ID" value="ENSNFUG00015024417.1"/>
</dbReference>
<feature type="domain" description="GAIN-B" evidence="8">
    <location>
        <begin position="250"/>
        <end position="434"/>
    </location>
</feature>
<dbReference type="InterPro" id="IPR057244">
    <property type="entry name" value="GAIN_B"/>
</dbReference>
<dbReference type="FunFam" id="2.60.120.200:FF:000314">
    <property type="entry name" value="Adhesion G-protein coupled receptor D1"/>
    <property type="match status" value="1"/>
</dbReference>
<proteinExistence type="predicted"/>
<sequence>MSVLCRLASDCELCPGLQVLATASHYWPLDAVDGIHELLDKNGNRPALRIHNHTVLPSSHNSSYVYTNDSTYTNISATVDIVEGMVNKGIFLNGDNGGTFLHFGNYQNSCISDPTLCSPKGITFSFFWKNYEVDARFALASGGKVISNGFSVFTNPLVGHVEIYARGNSHRWKAKIPLPDQFWTNVLFTWTMKEGLKVYINGTYSAGDPKGDVSGNYGDEHSDLVIGTGNNMAYRHYVTGAFDEFVIWERALSPHQILLYYNAAIGGTVGTLGKCFLSAVHSSHPRPLCDFISPSAQTTIVGLYYHNMHKYYKEISPVKTRIKGSADYKDHSIQVASCLISLKVEPLPALSVNLSGAPLIRIVLTHVLTKEQQDQLLNQSNKVFLYCAYLDYSSKEGVWSNEGCVRSEGNMSYSVCLCNHLTNFAILMQVVPLELTTDHKMALSTIGYIGCSISIFCLTITLVTFAVLSSVSTIRNQRYHIHANLSFAILVAEVLLLISARFDPGTLSCKIMAVLLHFFFLSAFAWMLVEGLHLYSMVVKVFGSEGSKHFYYYGIGWGCPLLICIVSITSAFDSYGDNCWLSLKTGAIWAFVAPALFVIVVNIGILISVTRIISRISGENYKVHGDANAVKLTAKAVAVLLPILGISWIFGVLAVNTHSLPFLYIFAVFNSLQGFFVFLFHCLLNSEVRAAFKHKTKVWSLTSSSIRNINVKPFNSDIVSAGSEMFSPYRVDIKSIVLDQN</sequence>
<feature type="transmembrane region" description="Helical" evidence="7">
    <location>
        <begin position="661"/>
        <end position="684"/>
    </location>
</feature>
<feature type="transmembrane region" description="Helical" evidence="7">
    <location>
        <begin position="588"/>
        <end position="613"/>
    </location>
</feature>
<evidence type="ECO:0000256" key="3">
    <source>
        <dbReference type="ARBA" id="ARBA00022729"/>
    </source>
</evidence>
<dbReference type="SMART" id="SM00303">
    <property type="entry name" value="GPS"/>
    <property type="match status" value="1"/>
</dbReference>
<dbReference type="Gene3D" id="1.20.1070.10">
    <property type="entry name" value="Rhodopsin 7-helix transmembrane proteins"/>
    <property type="match status" value="1"/>
</dbReference>
<dbReference type="PROSITE" id="PS50261">
    <property type="entry name" value="G_PROTEIN_RECEP_F2_4"/>
    <property type="match status" value="1"/>
</dbReference>
<keyword evidence="2 7" id="KW-0812">Transmembrane</keyword>
<keyword evidence="4 7" id="KW-1133">Transmembrane helix</keyword>
<evidence type="ECO:0000256" key="7">
    <source>
        <dbReference type="SAM" id="Phobius"/>
    </source>
</evidence>
<evidence type="ECO:0000313" key="10">
    <source>
        <dbReference type="Ensembl" id="ENSNFUP00015052396.1"/>
    </source>
</evidence>
<dbReference type="FunFam" id="1.20.1070.10:FF:000073">
    <property type="entry name" value="Adhesion G-protein coupled receptor D1"/>
    <property type="match status" value="1"/>
</dbReference>
<dbReference type="SUPFAM" id="SSF49899">
    <property type="entry name" value="Concanavalin A-like lectins/glucanases"/>
    <property type="match status" value="1"/>
</dbReference>
<keyword evidence="3" id="KW-0732">Signal</keyword>
<dbReference type="InterPro" id="IPR017983">
    <property type="entry name" value="GPCR_2_secretin-like_CS"/>
</dbReference>
<dbReference type="PROSITE" id="PS50221">
    <property type="entry name" value="GAIN_B"/>
    <property type="match status" value="1"/>
</dbReference>
<dbReference type="AlphaFoldDB" id="A0A8C6Q1Z5"/>
<name>A0A8C6Q1Z5_NOTFU</name>
<dbReference type="InterPro" id="IPR000832">
    <property type="entry name" value="GPCR_2_secretin-like"/>
</dbReference>
<reference evidence="10" key="3">
    <citation type="submission" date="2025-09" db="UniProtKB">
        <authorList>
            <consortium name="Ensembl"/>
        </authorList>
    </citation>
    <scope>IDENTIFICATION</scope>
</reference>
<comment type="subcellular location">
    <subcellularLocation>
        <location evidence="1">Membrane</location>
        <topology evidence="1">Multi-pass membrane protein</topology>
    </subcellularLocation>
</comment>
<feature type="transmembrane region" description="Helical" evidence="7">
    <location>
        <begin position="446"/>
        <end position="469"/>
    </location>
</feature>
<evidence type="ECO:0000313" key="11">
    <source>
        <dbReference type="Proteomes" id="UP000694548"/>
    </source>
</evidence>
<evidence type="ECO:0000256" key="1">
    <source>
        <dbReference type="ARBA" id="ARBA00004141"/>
    </source>
</evidence>
<feature type="transmembrane region" description="Helical" evidence="7">
    <location>
        <begin position="511"/>
        <end position="529"/>
    </location>
</feature>
<dbReference type="Proteomes" id="UP000694548">
    <property type="component" value="Chromosome sgr18"/>
</dbReference>
<keyword evidence="5 7" id="KW-0472">Membrane</keyword>
<dbReference type="Pfam" id="PF01825">
    <property type="entry name" value="GPS"/>
    <property type="match status" value="1"/>
</dbReference>
<dbReference type="GeneTree" id="ENSGT00940000159783"/>
<dbReference type="Pfam" id="PF00002">
    <property type="entry name" value="7tm_2"/>
    <property type="match status" value="1"/>
</dbReference>
<feature type="transmembrane region" description="Helical" evidence="7">
    <location>
        <begin position="481"/>
        <end position="499"/>
    </location>
</feature>
<dbReference type="InterPro" id="IPR000203">
    <property type="entry name" value="GPS"/>
</dbReference>
<organism evidence="10 11">
    <name type="scientific">Nothobranchius furzeri</name>
    <name type="common">Turquoise killifish</name>
    <dbReference type="NCBI Taxonomy" id="105023"/>
    <lineage>
        <taxon>Eukaryota</taxon>
        <taxon>Metazoa</taxon>
        <taxon>Chordata</taxon>
        <taxon>Craniata</taxon>
        <taxon>Vertebrata</taxon>
        <taxon>Euteleostomi</taxon>
        <taxon>Actinopterygii</taxon>
        <taxon>Neopterygii</taxon>
        <taxon>Teleostei</taxon>
        <taxon>Neoteleostei</taxon>
        <taxon>Acanthomorphata</taxon>
        <taxon>Ovalentaria</taxon>
        <taxon>Atherinomorphae</taxon>
        <taxon>Cyprinodontiformes</taxon>
        <taxon>Nothobranchiidae</taxon>
        <taxon>Nothobranchius</taxon>
    </lineage>
</organism>
<dbReference type="PRINTS" id="PR00249">
    <property type="entry name" value="GPCRSECRETIN"/>
</dbReference>
<evidence type="ECO:0000256" key="2">
    <source>
        <dbReference type="ARBA" id="ARBA00022692"/>
    </source>
</evidence>
<keyword evidence="6" id="KW-1015">Disulfide bond</keyword>
<dbReference type="InterPro" id="IPR013320">
    <property type="entry name" value="ConA-like_dom_sf"/>
</dbReference>
<feature type="transmembrane region" description="Helical" evidence="7">
    <location>
        <begin position="550"/>
        <end position="568"/>
    </location>
</feature>
<keyword evidence="11" id="KW-1185">Reference proteome</keyword>
<dbReference type="PANTHER" id="PTHR12011:SF216">
    <property type="entry name" value="ADHESION G-PROTEIN COUPLED RECEPTOR D1"/>
    <property type="match status" value="1"/>
</dbReference>
<dbReference type="Gene3D" id="2.60.120.200">
    <property type="match status" value="1"/>
</dbReference>
<feature type="domain" description="G-protein coupled receptors family 2 profile 2" evidence="9">
    <location>
        <begin position="443"/>
        <end position="685"/>
    </location>
</feature>
<dbReference type="GO" id="GO:0005886">
    <property type="term" value="C:plasma membrane"/>
    <property type="evidence" value="ECO:0007669"/>
    <property type="project" value="TreeGrafter"/>
</dbReference>
<dbReference type="GO" id="GO:0007166">
    <property type="term" value="P:cell surface receptor signaling pathway"/>
    <property type="evidence" value="ECO:0007669"/>
    <property type="project" value="InterPro"/>
</dbReference>
<dbReference type="PANTHER" id="PTHR12011">
    <property type="entry name" value="ADHESION G-PROTEIN COUPLED RECEPTOR"/>
    <property type="match status" value="1"/>
</dbReference>
<dbReference type="GO" id="GO:0007189">
    <property type="term" value="P:adenylate cyclase-activating G protein-coupled receptor signaling pathway"/>
    <property type="evidence" value="ECO:0007669"/>
    <property type="project" value="TreeGrafter"/>
</dbReference>
<dbReference type="Pfam" id="PF13385">
    <property type="entry name" value="Laminin_G_3"/>
    <property type="match status" value="1"/>
</dbReference>
<accession>A0A8C6Q1Z5</accession>
<reference evidence="10" key="2">
    <citation type="submission" date="2025-08" db="UniProtKB">
        <authorList>
            <consortium name="Ensembl"/>
        </authorList>
    </citation>
    <scope>IDENTIFICATION</scope>
</reference>
<reference evidence="10" key="1">
    <citation type="submission" date="2014-08" db="EMBL/GenBank/DDBJ databases">
        <authorList>
            <person name="Senf B."/>
            <person name="Petzold A."/>
            <person name="Downie B.R."/>
            <person name="Koch P."/>
            <person name="Platzer M."/>
        </authorList>
    </citation>
    <scope>NUCLEOTIDE SEQUENCE [LARGE SCALE GENOMIC DNA]</scope>
    <source>
        <strain evidence="10">GRZ</strain>
    </source>
</reference>
<feature type="transmembrane region" description="Helical" evidence="7">
    <location>
        <begin position="634"/>
        <end position="655"/>
    </location>
</feature>
<evidence type="ECO:0000256" key="5">
    <source>
        <dbReference type="ARBA" id="ARBA00023136"/>
    </source>
</evidence>
<dbReference type="PROSITE" id="PS00650">
    <property type="entry name" value="G_PROTEIN_RECEP_F2_2"/>
    <property type="match status" value="1"/>
</dbReference>
<dbReference type="InterPro" id="IPR017981">
    <property type="entry name" value="GPCR_2-like_7TM"/>
</dbReference>
<protein>
    <submittedName>
        <fullName evidence="10">Adhesion G protein-coupled receptor D1</fullName>
    </submittedName>
</protein>
<gene>
    <name evidence="10" type="primary">ADGRD1</name>
    <name evidence="10" type="synonym">adgrd1</name>
</gene>
<dbReference type="Gene3D" id="2.60.220.50">
    <property type="match status" value="1"/>
</dbReference>
<evidence type="ECO:0000259" key="9">
    <source>
        <dbReference type="PROSITE" id="PS50261"/>
    </source>
</evidence>
<dbReference type="InterPro" id="IPR046338">
    <property type="entry name" value="GAIN_dom_sf"/>
</dbReference>
<evidence type="ECO:0000259" key="8">
    <source>
        <dbReference type="PROSITE" id="PS50221"/>
    </source>
</evidence>
<dbReference type="GO" id="GO:0004930">
    <property type="term" value="F:G protein-coupled receptor activity"/>
    <property type="evidence" value="ECO:0007669"/>
    <property type="project" value="InterPro"/>
</dbReference>